<dbReference type="Gene3D" id="3.20.20.70">
    <property type="entry name" value="Aldolase class I"/>
    <property type="match status" value="1"/>
</dbReference>
<evidence type="ECO:0000256" key="7">
    <source>
        <dbReference type="ARBA" id="ARBA00035036"/>
    </source>
</evidence>
<reference evidence="11 12" key="1">
    <citation type="journal article" date="2010" name="Virology">
        <title>A jumbo phage infecting the phytopathogen Ralstonia solanacearum defines a new lineage of the Myoviridae family.</title>
        <authorList>
            <person name="Yamada T."/>
            <person name="Satoh S."/>
            <person name="Ishikawa H."/>
            <person name="Fujiwara A."/>
            <person name="Kawasaki T."/>
            <person name="Fujie M."/>
            <person name="Ogata H."/>
        </authorList>
    </citation>
    <scope>NUCLEOTIDE SEQUENCE [LARGE SCALE GENOMIC DNA]</scope>
</reference>
<protein>
    <recommendedName>
        <fullName evidence="7">Nicotinamide phosphoribosyltransferase</fullName>
        <ecNumber evidence="6">2.4.2.12</ecNumber>
    </recommendedName>
</protein>
<evidence type="ECO:0000256" key="4">
    <source>
        <dbReference type="ARBA" id="ARBA00022679"/>
    </source>
</evidence>
<dbReference type="RefSeq" id="YP_001949980.1">
    <property type="nucleotide sequence ID" value="NC_010811.2"/>
</dbReference>
<name>B2ZXX4_9CAUD</name>
<dbReference type="SUPFAM" id="SSF51690">
    <property type="entry name" value="Nicotinate/Quinolinate PRTase C-terminal domain-like"/>
    <property type="match status" value="1"/>
</dbReference>
<proteinExistence type="inferred from homology"/>
<comment type="similarity">
    <text evidence="1">Belongs to the NAPRTase family.</text>
</comment>
<evidence type="ECO:0000259" key="9">
    <source>
        <dbReference type="Pfam" id="PF04095"/>
    </source>
</evidence>
<evidence type="ECO:0000256" key="2">
    <source>
        <dbReference type="ARBA" id="ARBA00022642"/>
    </source>
</evidence>
<comment type="pathway">
    <text evidence="5">Cofactor biosynthesis; NAD(+) biosynthesis; nicotinamide D-ribonucleotide from 5-phospho-alpha-D-ribose 1-diphosphate and nicotinamide: step 1/1.</text>
</comment>
<evidence type="ECO:0000256" key="8">
    <source>
        <dbReference type="ARBA" id="ARBA00047835"/>
    </source>
</evidence>
<feature type="domain" description="Nicotinamide phosphoribosyltransferase N-terminal" evidence="10">
    <location>
        <begin position="9"/>
        <end position="103"/>
    </location>
</feature>
<gene>
    <name evidence="11" type="primary">pncB</name>
</gene>
<dbReference type="KEGG" id="vg:6369899"/>
<evidence type="ECO:0000313" key="11">
    <source>
        <dbReference type="EMBL" id="BAG41550.1"/>
    </source>
</evidence>
<dbReference type="EMBL" id="AB366653">
    <property type="protein sequence ID" value="BAG41550.1"/>
    <property type="molecule type" value="Genomic_DNA"/>
</dbReference>
<dbReference type="PANTHER" id="PTHR43816:SF1">
    <property type="entry name" value="NICOTINAMIDE PHOSPHORIBOSYLTRANSFERASE"/>
    <property type="match status" value="1"/>
</dbReference>
<dbReference type="Pfam" id="PF18127">
    <property type="entry name" value="NAMPT_N"/>
    <property type="match status" value="1"/>
</dbReference>
<keyword evidence="3 11" id="KW-0328">Glycosyltransferase</keyword>
<evidence type="ECO:0000256" key="3">
    <source>
        <dbReference type="ARBA" id="ARBA00022676"/>
    </source>
</evidence>
<dbReference type="OrthoDB" id="5829at10239"/>
<sequence>MQEQINDFNFAADTDSYKYSHGPQVPKSLAYVSSYGEARSDAVFRGALFSGMQVRVKDMLEKPLTMADVDFAYEMAMAHCGTFPLEMMKKIVTQYGGLPPVRIQALPEGLVVPNRTALWQIANLDPSMPTLPQFMEDQILRDVWYMSTVATLSWHIKQDILAFLNRTCDNPEEEIVFRLHDFGARGASSRETAAHGGLAHLINFMGTDTVLALYAARRYYGEKVAGFSIPAMEHFTVTAWGRENEAQAYANMVDTFGGEGRIYACVSDAYDIFNAVDNIWGQQLKDRVLAKGGRLVVRPDSGDPTSVVLYCVKSLARSFGTTTNKKGFQVLHPAVRVIQGDGVNRESIRSILTALEINGFSAENVAFGMGGALLQGVNRDTLGFAQKASAITSGHSRWIGISKEPVTAKQKVSKKGRLAVVRESDSYLTIQESELGGRENLLQDVFDGQSLVRDMSFSEVRENANRSVLPRL</sequence>
<evidence type="ECO:0000259" key="10">
    <source>
        <dbReference type="Pfam" id="PF18127"/>
    </source>
</evidence>
<feature type="domain" description="Nicotinate/nicotinamide phosphoribosyltransferase" evidence="9">
    <location>
        <begin position="177"/>
        <end position="421"/>
    </location>
</feature>
<dbReference type="EC" id="2.4.2.12" evidence="6"/>
<dbReference type="Proteomes" id="UP000001034">
    <property type="component" value="Segment"/>
</dbReference>
<dbReference type="NCBIfam" id="NF006629">
    <property type="entry name" value="PRK09198.1"/>
    <property type="match status" value="1"/>
</dbReference>
<dbReference type="GeneID" id="6369899"/>
<accession>B2ZXX4</accession>
<comment type="catalytic activity">
    <reaction evidence="8">
        <text>beta-nicotinamide D-ribonucleotide + diphosphate = 5-phospho-alpha-D-ribose 1-diphosphate + nicotinamide + H(+)</text>
        <dbReference type="Rhea" id="RHEA:16149"/>
        <dbReference type="ChEBI" id="CHEBI:14649"/>
        <dbReference type="ChEBI" id="CHEBI:15378"/>
        <dbReference type="ChEBI" id="CHEBI:17154"/>
        <dbReference type="ChEBI" id="CHEBI:33019"/>
        <dbReference type="ChEBI" id="CHEBI:58017"/>
        <dbReference type="EC" id="2.4.2.12"/>
    </reaction>
    <physiologicalReaction direction="right-to-left" evidence="8">
        <dbReference type="Rhea" id="RHEA:16151"/>
    </physiologicalReaction>
</comment>
<keyword evidence="12" id="KW-1185">Reference proteome</keyword>
<keyword evidence="2" id="KW-0662">Pyridine nucleotide biosynthesis</keyword>
<evidence type="ECO:0000313" key="12">
    <source>
        <dbReference type="Proteomes" id="UP000001034"/>
    </source>
</evidence>
<dbReference type="InterPro" id="IPR041529">
    <property type="entry name" value="DUF5598"/>
</dbReference>
<organism evidence="11 12">
    <name type="scientific">Ralstonia phage phiRSL1</name>
    <dbReference type="NCBI Taxonomy" id="1980924"/>
    <lineage>
        <taxon>Viruses</taxon>
        <taxon>Duplodnaviria</taxon>
        <taxon>Heunggongvirae</taxon>
        <taxon>Uroviricota</taxon>
        <taxon>Caudoviricetes</taxon>
        <taxon>Mieseafarmvirus</taxon>
        <taxon>Mieseafarmvirus RSL1</taxon>
    </lineage>
</organism>
<evidence type="ECO:0000256" key="6">
    <source>
        <dbReference type="ARBA" id="ARBA00035024"/>
    </source>
</evidence>
<dbReference type="Pfam" id="PF04095">
    <property type="entry name" value="NAPRTase"/>
    <property type="match status" value="1"/>
</dbReference>
<dbReference type="InterPro" id="IPR036068">
    <property type="entry name" value="Nicotinate_pribotase-like_C"/>
</dbReference>
<dbReference type="PIRSF" id="PIRSF005943">
    <property type="entry name" value="NMPRT"/>
    <property type="match status" value="1"/>
</dbReference>
<keyword evidence="4 11" id="KW-0808">Transferase</keyword>
<dbReference type="PANTHER" id="PTHR43816">
    <property type="entry name" value="NICOTINAMIDE PHOSPHORIBOSYLTRANSFERASE"/>
    <property type="match status" value="1"/>
</dbReference>
<evidence type="ECO:0000256" key="5">
    <source>
        <dbReference type="ARBA" id="ARBA00035007"/>
    </source>
</evidence>
<dbReference type="InterPro" id="IPR041525">
    <property type="entry name" value="N/Namide_PRibTrfase"/>
</dbReference>
<dbReference type="GO" id="GO:0047280">
    <property type="term" value="F:nicotinamide phosphoribosyltransferase activity"/>
    <property type="evidence" value="ECO:0007669"/>
    <property type="project" value="UniProtKB-EC"/>
</dbReference>
<evidence type="ECO:0000256" key="1">
    <source>
        <dbReference type="ARBA" id="ARBA00010897"/>
    </source>
</evidence>
<dbReference type="GO" id="GO:0009435">
    <property type="term" value="P:NAD+ biosynthetic process"/>
    <property type="evidence" value="ECO:0007669"/>
    <property type="project" value="InterPro"/>
</dbReference>
<dbReference type="InterPro" id="IPR016471">
    <property type="entry name" value="Nicotinamide_PRibTrfase"/>
</dbReference>
<dbReference type="InterPro" id="IPR013785">
    <property type="entry name" value="Aldolase_TIM"/>
</dbReference>